<feature type="signal peptide" evidence="2">
    <location>
        <begin position="1"/>
        <end position="23"/>
    </location>
</feature>
<dbReference type="InterPro" id="IPR012338">
    <property type="entry name" value="Beta-lactam/transpept-like"/>
</dbReference>
<dbReference type="Proteomes" id="UP000623467">
    <property type="component" value="Unassembled WGS sequence"/>
</dbReference>
<dbReference type="EMBL" id="JACAZH010000016">
    <property type="protein sequence ID" value="KAF7349434.1"/>
    <property type="molecule type" value="Genomic_DNA"/>
</dbReference>
<dbReference type="InterPro" id="IPR001466">
    <property type="entry name" value="Beta-lactam-related"/>
</dbReference>
<protein>
    <submittedName>
        <fullName evidence="4">Beta-lactamase class penicillin binding protein</fullName>
    </submittedName>
</protein>
<feature type="chain" id="PRO_5034471030" evidence="2">
    <location>
        <begin position="24"/>
        <end position="614"/>
    </location>
</feature>
<dbReference type="Pfam" id="PF00144">
    <property type="entry name" value="Beta-lactamase"/>
    <property type="match status" value="1"/>
</dbReference>
<keyword evidence="2" id="KW-0732">Signal</keyword>
<dbReference type="PANTHER" id="PTHR46825">
    <property type="entry name" value="D-ALANYL-D-ALANINE-CARBOXYPEPTIDASE/ENDOPEPTIDASE AMPH"/>
    <property type="match status" value="1"/>
</dbReference>
<dbReference type="PANTHER" id="PTHR46825:SF15">
    <property type="entry name" value="BETA-LACTAMASE-RELATED DOMAIN-CONTAINING PROTEIN"/>
    <property type="match status" value="1"/>
</dbReference>
<gene>
    <name evidence="4" type="ORF">MSAN_01733300</name>
</gene>
<proteinExistence type="inferred from homology"/>
<evidence type="ECO:0000313" key="4">
    <source>
        <dbReference type="EMBL" id="KAF7349434.1"/>
    </source>
</evidence>
<evidence type="ECO:0000256" key="2">
    <source>
        <dbReference type="SAM" id="SignalP"/>
    </source>
</evidence>
<dbReference type="OrthoDB" id="5946976at2759"/>
<evidence type="ECO:0000256" key="1">
    <source>
        <dbReference type="ARBA" id="ARBA00038215"/>
    </source>
</evidence>
<accession>A0A8H7CT59</accession>
<dbReference type="InterPro" id="IPR050491">
    <property type="entry name" value="AmpC-like"/>
</dbReference>
<dbReference type="Gene3D" id="3.40.710.10">
    <property type="entry name" value="DD-peptidase/beta-lactamase superfamily"/>
    <property type="match status" value="1"/>
</dbReference>
<organism evidence="4 5">
    <name type="scientific">Mycena sanguinolenta</name>
    <dbReference type="NCBI Taxonomy" id="230812"/>
    <lineage>
        <taxon>Eukaryota</taxon>
        <taxon>Fungi</taxon>
        <taxon>Dikarya</taxon>
        <taxon>Basidiomycota</taxon>
        <taxon>Agaricomycotina</taxon>
        <taxon>Agaricomycetes</taxon>
        <taxon>Agaricomycetidae</taxon>
        <taxon>Agaricales</taxon>
        <taxon>Marasmiineae</taxon>
        <taxon>Mycenaceae</taxon>
        <taxon>Mycena</taxon>
    </lineage>
</organism>
<evidence type="ECO:0000313" key="5">
    <source>
        <dbReference type="Proteomes" id="UP000623467"/>
    </source>
</evidence>
<dbReference type="AlphaFoldDB" id="A0A8H7CT59"/>
<comment type="similarity">
    <text evidence="1">Belongs to the peptidase S12 family.</text>
</comment>
<evidence type="ECO:0000259" key="3">
    <source>
        <dbReference type="Pfam" id="PF00144"/>
    </source>
</evidence>
<keyword evidence="5" id="KW-1185">Reference proteome</keyword>
<reference evidence="4" key="1">
    <citation type="submission" date="2020-05" db="EMBL/GenBank/DDBJ databases">
        <title>Mycena genomes resolve the evolution of fungal bioluminescence.</title>
        <authorList>
            <person name="Tsai I.J."/>
        </authorList>
    </citation>
    <scope>NUCLEOTIDE SEQUENCE</scope>
    <source>
        <strain evidence="4">160909Yilan</strain>
    </source>
</reference>
<dbReference type="SUPFAM" id="SSF56601">
    <property type="entry name" value="beta-lactamase/transpeptidase-like"/>
    <property type="match status" value="1"/>
</dbReference>
<feature type="domain" description="Beta-lactamase-related" evidence="3">
    <location>
        <begin position="65"/>
        <end position="412"/>
    </location>
</feature>
<name>A0A8H7CT59_9AGAR</name>
<sequence>MTLLRAFKFLVFLSLAVARAAQGIHDPYLQQQFPITGGPASPPILTARLDSTITNILQTFKTPGGVGVAVVRKTDQGAWQLESKGYGNATTYGDKVTPETLFAIGSNSKLFDVLATGLLISNETLIPRISWNSKVASIIPEWKLMDPVATRESTIVDLMSHRTGLPRHDFMGPLDMSPADVISRLQYLRPSAGFREQTQYNNHMYTVLSHLPSALLNTTYEKYVHDNIFNPLGMDATTYLFADAVRTGNLADGFLREGANLTDDPFSQGTVHAIPYWDQSAKGHGKSLHFFLVYVEGFIWFPVISGAGGVISSAQDMAIWLQMLLMEGKNQSNKTVIPVEVIRKAATGVTVYTPVAAYPELSPVVYGGGQMRGTYRGYEMIEHGGATVGFRSQVTRFPSQNFGVAVMSNDDDLGNAIMESVKYRIIDEIFGLEPIDWPARHFNRYRVKWAQAVPPPPISRAKDAEPPAVPYTALAGLYTHPAYGSLDFCLFWENTTTGNACAALAGDIAADLPGVVESEIPTLIARWDTIVTNYIRLAHYASNMFNLTALRSYPTQIPDEVWVRKMEDLRAEFEVKGNEIGFATIDLWGSGNDVEPPQGNTVEERAEIWFTKMS</sequence>
<comment type="caution">
    <text evidence="4">The sequence shown here is derived from an EMBL/GenBank/DDBJ whole genome shotgun (WGS) entry which is preliminary data.</text>
</comment>